<dbReference type="InterPro" id="IPR036691">
    <property type="entry name" value="Endo/exonu/phosph_ase_sf"/>
</dbReference>
<name>A0A8K0HG70_9ROSA</name>
<gene>
    <name evidence="2" type="ORF">FNV43_RR08275</name>
</gene>
<dbReference type="PANTHER" id="PTHR33710">
    <property type="entry name" value="BNAC02G09200D PROTEIN"/>
    <property type="match status" value="1"/>
</dbReference>
<dbReference type="Gene3D" id="3.60.10.10">
    <property type="entry name" value="Endonuclease/exonuclease/phosphatase"/>
    <property type="match status" value="1"/>
</dbReference>
<evidence type="ECO:0000313" key="2">
    <source>
        <dbReference type="EMBL" id="KAF3452177.1"/>
    </source>
</evidence>
<accession>A0A8K0HG70</accession>
<dbReference type="OrthoDB" id="1708737at2759"/>
<keyword evidence="3" id="KW-1185">Reference proteome</keyword>
<dbReference type="SUPFAM" id="SSF56219">
    <property type="entry name" value="DNase I-like"/>
    <property type="match status" value="1"/>
</dbReference>
<proteinExistence type="predicted"/>
<dbReference type="PANTHER" id="PTHR33710:SF71">
    <property type="entry name" value="ENDONUCLEASE_EXONUCLEASE_PHOSPHATASE DOMAIN-CONTAINING PROTEIN"/>
    <property type="match status" value="1"/>
</dbReference>
<organism evidence="2 3">
    <name type="scientific">Rhamnella rubrinervis</name>
    <dbReference type="NCBI Taxonomy" id="2594499"/>
    <lineage>
        <taxon>Eukaryota</taxon>
        <taxon>Viridiplantae</taxon>
        <taxon>Streptophyta</taxon>
        <taxon>Embryophyta</taxon>
        <taxon>Tracheophyta</taxon>
        <taxon>Spermatophyta</taxon>
        <taxon>Magnoliopsida</taxon>
        <taxon>eudicotyledons</taxon>
        <taxon>Gunneridae</taxon>
        <taxon>Pentapetalae</taxon>
        <taxon>rosids</taxon>
        <taxon>fabids</taxon>
        <taxon>Rosales</taxon>
        <taxon>Rhamnaceae</taxon>
        <taxon>rhamnoid group</taxon>
        <taxon>Rhamneae</taxon>
        <taxon>Rhamnella</taxon>
    </lineage>
</organism>
<dbReference type="Proteomes" id="UP000796880">
    <property type="component" value="Unassembled WGS sequence"/>
</dbReference>
<evidence type="ECO:0000256" key="1">
    <source>
        <dbReference type="SAM" id="MobiDB-lite"/>
    </source>
</evidence>
<comment type="caution">
    <text evidence="2">The sequence shown here is derived from an EMBL/GenBank/DDBJ whole genome shotgun (WGS) entry which is preliminary data.</text>
</comment>
<feature type="compositionally biased region" description="Polar residues" evidence="1">
    <location>
        <begin position="73"/>
        <end position="83"/>
    </location>
</feature>
<evidence type="ECO:0000313" key="3">
    <source>
        <dbReference type="Proteomes" id="UP000796880"/>
    </source>
</evidence>
<feature type="region of interest" description="Disordered" evidence="1">
    <location>
        <begin position="62"/>
        <end position="83"/>
    </location>
</feature>
<dbReference type="AlphaFoldDB" id="A0A8K0HG70"/>
<sequence>MARKALCWVIVEAINESLAANNSNFENSGIQAIMPIISQPDHELINKMESNIPLNTDCAQKEKASESYKEQPDTSVKVQESNLKSSRRVTRALARSSQASSIRQMTMALCWNHEVNVVFVDAFEQCITVDISFLNSDLVSEELGGRPPNLVSLEEFNAMINDCGIVDCGYEGSKYTWSNNQEGGGFVWARLDRVFTNPAWADVFSSTLLW</sequence>
<reference evidence="2" key="1">
    <citation type="submission" date="2020-03" db="EMBL/GenBank/DDBJ databases">
        <title>A high-quality chromosome-level genome assembly of a woody plant with both climbing and erect habits, Rhamnella rubrinervis.</title>
        <authorList>
            <person name="Lu Z."/>
            <person name="Yang Y."/>
            <person name="Zhu X."/>
            <person name="Sun Y."/>
        </authorList>
    </citation>
    <scope>NUCLEOTIDE SEQUENCE</scope>
    <source>
        <strain evidence="2">BYM</strain>
        <tissue evidence="2">Leaf</tissue>
    </source>
</reference>
<feature type="compositionally biased region" description="Basic and acidic residues" evidence="1">
    <location>
        <begin position="62"/>
        <end position="72"/>
    </location>
</feature>
<protein>
    <submittedName>
        <fullName evidence="2">Uncharacterized protein</fullName>
    </submittedName>
</protein>
<dbReference type="EMBL" id="VOIH02000003">
    <property type="protein sequence ID" value="KAF3452177.1"/>
    <property type="molecule type" value="Genomic_DNA"/>
</dbReference>